<sequence length="99" mass="11406">MELEIPKFALSEENADYCVALASRVCSGVTKAHYYEYINWAYKSNGGKWSSANFVKRLCRRTSESTSRRMFAWHMEVINGKKVRVDDHFDLIPAAPLKN</sequence>
<reference evidence="1 2" key="1">
    <citation type="submission" date="2020-06" db="EMBL/GenBank/DDBJ databases">
        <title>Draft genome sequence of Lactic acid bacteria from Okinawan-style tofu.</title>
        <authorList>
            <person name="Takara I."/>
            <person name="Ikematsu S."/>
        </authorList>
    </citation>
    <scope>NUCLEOTIDE SEQUENCE [LARGE SCALE GENOMIC DNA]</scope>
    <source>
        <strain evidence="2">lg38</strain>
    </source>
</reference>
<dbReference type="AlphaFoldDB" id="A0A6L2ZSE2"/>
<gene>
    <name evidence="1" type="ORF">ikelab_00030</name>
</gene>
<protein>
    <submittedName>
        <fullName evidence="1">Uncharacterized protein</fullName>
    </submittedName>
</protein>
<evidence type="ECO:0000313" key="2">
    <source>
        <dbReference type="Proteomes" id="UP000504756"/>
    </source>
</evidence>
<comment type="caution">
    <text evidence="1">The sequence shown here is derived from an EMBL/GenBank/DDBJ whole genome shotgun (WGS) entry which is preliminary data.</text>
</comment>
<dbReference type="Proteomes" id="UP000504756">
    <property type="component" value="Unassembled WGS sequence"/>
</dbReference>
<dbReference type="RefSeq" id="WP_176489824.1">
    <property type="nucleotide sequence ID" value="NZ_BLXU01000001.1"/>
</dbReference>
<organism evidence="1 2">
    <name type="scientific">Lactococcus garvieae</name>
    <dbReference type="NCBI Taxonomy" id="1363"/>
    <lineage>
        <taxon>Bacteria</taxon>
        <taxon>Bacillati</taxon>
        <taxon>Bacillota</taxon>
        <taxon>Bacilli</taxon>
        <taxon>Lactobacillales</taxon>
        <taxon>Streptococcaceae</taxon>
        <taxon>Lactococcus</taxon>
    </lineage>
</organism>
<name>A0A6L2ZSE2_9LACT</name>
<proteinExistence type="predicted"/>
<dbReference type="EMBL" id="BLXU01000001">
    <property type="protein sequence ID" value="GFO50728.1"/>
    <property type="molecule type" value="Genomic_DNA"/>
</dbReference>
<accession>A0A6L2ZSE2</accession>
<evidence type="ECO:0000313" key="1">
    <source>
        <dbReference type="EMBL" id="GFO50728.1"/>
    </source>
</evidence>